<sequence>MAFDGEHGIPDFEQPMSTEDTPQPETSAGEENQGNRQVLHPQTREFVFRLIQHFEEEKKNGGPLMDVAKVLERTASALRIGLCTVKRIKKEGSLAKRRNKNNACPNVSTYETCLPQFYWRNRTNCTSTGSQ</sequence>
<feature type="region of interest" description="Disordered" evidence="1">
    <location>
        <begin position="1"/>
        <end position="41"/>
    </location>
</feature>
<dbReference type="AlphaFoldDB" id="A0A9P0FAJ2"/>
<name>A0A9P0FAJ2_BEMTA</name>
<dbReference type="Proteomes" id="UP001152759">
    <property type="component" value="Chromosome 9"/>
</dbReference>
<evidence type="ECO:0000313" key="3">
    <source>
        <dbReference type="Proteomes" id="UP001152759"/>
    </source>
</evidence>
<accession>A0A9P0FAJ2</accession>
<proteinExistence type="predicted"/>
<organism evidence="2 3">
    <name type="scientific">Bemisia tabaci</name>
    <name type="common">Sweetpotato whitefly</name>
    <name type="synonym">Aleurodes tabaci</name>
    <dbReference type="NCBI Taxonomy" id="7038"/>
    <lineage>
        <taxon>Eukaryota</taxon>
        <taxon>Metazoa</taxon>
        <taxon>Ecdysozoa</taxon>
        <taxon>Arthropoda</taxon>
        <taxon>Hexapoda</taxon>
        <taxon>Insecta</taxon>
        <taxon>Pterygota</taxon>
        <taxon>Neoptera</taxon>
        <taxon>Paraneoptera</taxon>
        <taxon>Hemiptera</taxon>
        <taxon>Sternorrhyncha</taxon>
        <taxon>Aleyrodoidea</taxon>
        <taxon>Aleyrodidae</taxon>
        <taxon>Aleyrodinae</taxon>
        <taxon>Bemisia</taxon>
    </lineage>
</organism>
<feature type="compositionally biased region" description="Polar residues" evidence="1">
    <location>
        <begin position="15"/>
        <end position="36"/>
    </location>
</feature>
<evidence type="ECO:0000256" key="1">
    <source>
        <dbReference type="SAM" id="MobiDB-lite"/>
    </source>
</evidence>
<gene>
    <name evidence="2" type="ORF">BEMITA_LOCUS13557</name>
</gene>
<feature type="compositionally biased region" description="Basic and acidic residues" evidence="1">
    <location>
        <begin position="1"/>
        <end position="10"/>
    </location>
</feature>
<dbReference type="EMBL" id="OU963870">
    <property type="protein sequence ID" value="CAH0395364.1"/>
    <property type="molecule type" value="Genomic_DNA"/>
</dbReference>
<protein>
    <submittedName>
        <fullName evidence="2">Uncharacterized protein</fullName>
    </submittedName>
</protein>
<keyword evidence="3" id="KW-1185">Reference proteome</keyword>
<reference evidence="2" key="1">
    <citation type="submission" date="2021-12" db="EMBL/GenBank/DDBJ databases">
        <authorList>
            <person name="King R."/>
        </authorList>
    </citation>
    <scope>NUCLEOTIDE SEQUENCE</scope>
</reference>
<evidence type="ECO:0000313" key="2">
    <source>
        <dbReference type="EMBL" id="CAH0395364.1"/>
    </source>
</evidence>